<keyword evidence="1" id="KW-0812">Transmembrane</keyword>
<feature type="transmembrane region" description="Helical" evidence="1">
    <location>
        <begin position="401"/>
        <end position="423"/>
    </location>
</feature>
<feature type="transmembrane region" description="Helical" evidence="1">
    <location>
        <begin position="284"/>
        <end position="304"/>
    </location>
</feature>
<feature type="transmembrane region" description="Helical" evidence="1">
    <location>
        <begin position="241"/>
        <end position="263"/>
    </location>
</feature>
<evidence type="ECO:0000313" key="2">
    <source>
        <dbReference type="EMBL" id="ORY09758.1"/>
    </source>
</evidence>
<protein>
    <submittedName>
        <fullName evidence="2">Uncharacterized protein</fullName>
    </submittedName>
</protein>
<evidence type="ECO:0000256" key="1">
    <source>
        <dbReference type="SAM" id="Phobius"/>
    </source>
</evidence>
<sequence length="443" mass="49702">MSTLLSPLKELAPFTQQPASTHPPSQAYIIGLRGLFVLSSFLYTSLLVLAPNSVAHSPNASASSSRPTTLHKALKFISILFWNSGLIYSASILLSARTLALPFLTTPSSSLKSNIAGCVFRRGIRLWIPVAVGLGISVGIFKAIGYEYIDEFARETGNTSILVPYKIDSFLVWFNSVFNLFWVTNKFAAQSASYAFPGQMLWAVGVVYMQSFTVYMTMVIIPYTRPSWRIRGAVFFILTAWWVQSWAWYSITGLLLADLSVNMSFKTKAQRGIPIYRSIRLPSYVLYFVLLAAGLVMQYLWVAWRPSYQDDELRMHGGLYYTGGLNEDFDVRQPQARDDNYLVLLGFMLCVETSDILQCALGNSFLVYLGRRSLSWFLVQCIVVYTLGIKLYQGLHLDNSVAAVAVCFFSSLATTVVGVEVFYRSIEVPSQVLSHKAFDWIKE</sequence>
<keyword evidence="1" id="KW-0472">Membrane</keyword>
<feature type="transmembrane region" description="Helical" evidence="1">
    <location>
        <begin position="30"/>
        <end position="50"/>
    </location>
</feature>
<reference evidence="2 3" key="1">
    <citation type="submission" date="2016-07" db="EMBL/GenBank/DDBJ databases">
        <title>Pervasive Adenine N6-methylation of Active Genes in Fungi.</title>
        <authorList>
            <consortium name="DOE Joint Genome Institute"/>
            <person name="Mondo S.J."/>
            <person name="Dannebaum R.O."/>
            <person name="Kuo R.C."/>
            <person name="Labutti K."/>
            <person name="Haridas S."/>
            <person name="Kuo A."/>
            <person name="Salamov A."/>
            <person name="Ahrendt S.R."/>
            <person name="Lipzen A."/>
            <person name="Sullivan W."/>
            <person name="Andreopoulos W.B."/>
            <person name="Clum A."/>
            <person name="Lindquist E."/>
            <person name="Daum C."/>
            <person name="Ramamoorthy G.K."/>
            <person name="Gryganskyi A."/>
            <person name="Culley D."/>
            <person name="Magnuson J.K."/>
            <person name="James T.Y."/>
            <person name="O'Malley M.A."/>
            <person name="Stajich J.E."/>
            <person name="Spatafora J.W."/>
            <person name="Visel A."/>
            <person name="Grigoriev I.V."/>
        </authorList>
    </citation>
    <scope>NUCLEOTIDE SEQUENCE [LARGE SCALE GENOMIC DNA]</scope>
    <source>
        <strain evidence="2 3">CBS 115471</strain>
    </source>
</reference>
<feature type="transmembrane region" description="Helical" evidence="1">
    <location>
        <begin position="169"/>
        <end position="188"/>
    </location>
</feature>
<feature type="transmembrane region" description="Helical" evidence="1">
    <location>
        <begin position="376"/>
        <end position="395"/>
    </location>
</feature>
<name>A0A1Y1ZHK9_9PLEO</name>
<keyword evidence="1" id="KW-1133">Transmembrane helix</keyword>
<dbReference type="OrthoDB" id="3363151at2759"/>
<organism evidence="2 3">
    <name type="scientific">Clohesyomyces aquaticus</name>
    <dbReference type="NCBI Taxonomy" id="1231657"/>
    <lineage>
        <taxon>Eukaryota</taxon>
        <taxon>Fungi</taxon>
        <taxon>Dikarya</taxon>
        <taxon>Ascomycota</taxon>
        <taxon>Pezizomycotina</taxon>
        <taxon>Dothideomycetes</taxon>
        <taxon>Pleosporomycetidae</taxon>
        <taxon>Pleosporales</taxon>
        <taxon>Lindgomycetaceae</taxon>
        <taxon>Clohesyomyces</taxon>
    </lineage>
</organism>
<accession>A0A1Y1ZHK9</accession>
<feature type="transmembrane region" description="Helical" evidence="1">
    <location>
        <begin position="200"/>
        <end position="221"/>
    </location>
</feature>
<comment type="caution">
    <text evidence="2">The sequence shown here is derived from an EMBL/GenBank/DDBJ whole genome shotgun (WGS) entry which is preliminary data.</text>
</comment>
<feature type="transmembrane region" description="Helical" evidence="1">
    <location>
        <begin position="86"/>
        <end position="105"/>
    </location>
</feature>
<proteinExistence type="predicted"/>
<dbReference type="Proteomes" id="UP000193144">
    <property type="component" value="Unassembled WGS sequence"/>
</dbReference>
<evidence type="ECO:0000313" key="3">
    <source>
        <dbReference type="Proteomes" id="UP000193144"/>
    </source>
</evidence>
<keyword evidence="3" id="KW-1185">Reference proteome</keyword>
<gene>
    <name evidence="2" type="ORF">BCR34DRAFT_625580</name>
</gene>
<dbReference type="AlphaFoldDB" id="A0A1Y1ZHK9"/>
<feature type="transmembrane region" description="Helical" evidence="1">
    <location>
        <begin position="126"/>
        <end position="149"/>
    </location>
</feature>
<dbReference type="EMBL" id="MCFA01000082">
    <property type="protein sequence ID" value="ORY09758.1"/>
    <property type="molecule type" value="Genomic_DNA"/>
</dbReference>